<evidence type="ECO:0000259" key="4">
    <source>
        <dbReference type="Pfam" id="PF10348"/>
    </source>
</evidence>
<feature type="signal peptide" evidence="3">
    <location>
        <begin position="1"/>
        <end position="20"/>
    </location>
</feature>
<feature type="compositionally biased region" description="Basic and acidic residues" evidence="1">
    <location>
        <begin position="449"/>
        <end position="459"/>
    </location>
</feature>
<feature type="transmembrane region" description="Helical" evidence="2">
    <location>
        <begin position="149"/>
        <end position="170"/>
    </location>
</feature>
<feature type="compositionally biased region" description="Polar residues" evidence="1">
    <location>
        <begin position="460"/>
        <end position="477"/>
    </location>
</feature>
<feature type="domain" description="Protein YTP1-like C-terminal" evidence="5">
    <location>
        <begin position="158"/>
        <end position="401"/>
    </location>
</feature>
<keyword evidence="2" id="KW-1133">Transmembrane helix</keyword>
<reference evidence="6" key="1">
    <citation type="journal article" date="2021" name="Nat. Commun.">
        <title>Genetic determinants of endophytism in the Arabidopsis root mycobiome.</title>
        <authorList>
            <person name="Mesny F."/>
            <person name="Miyauchi S."/>
            <person name="Thiergart T."/>
            <person name="Pickel B."/>
            <person name="Atanasova L."/>
            <person name="Karlsson M."/>
            <person name="Huettel B."/>
            <person name="Barry K.W."/>
            <person name="Haridas S."/>
            <person name="Chen C."/>
            <person name="Bauer D."/>
            <person name="Andreopoulos W."/>
            <person name="Pangilinan J."/>
            <person name="LaButti K."/>
            <person name="Riley R."/>
            <person name="Lipzen A."/>
            <person name="Clum A."/>
            <person name="Drula E."/>
            <person name="Henrissat B."/>
            <person name="Kohler A."/>
            <person name="Grigoriev I.V."/>
            <person name="Martin F.M."/>
            <person name="Hacquard S."/>
        </authorList>
    </citation>
    <scope>NUCLEOTIDE SEQUENCE</scope>
    <source>
        <strain evidence="6">MPI-CAGE-CH-0235</strain>
    </source>
</reference>
<feature type="chain" id="PRO_5035474999" evidence="3">
    <location>
        <begin position="21"/>
        <end position="477"/>
    </location>
</feature>
<feature type="transmembrane region" description="Helical" evidence="2">
    <location>
        <begin position="378"/>
        <end position="401"/>
    </location>
</feature>
<feature type="transmembrane region" description="Helical" evidence="2">
    <location>
        <begin position="182"/>
        <end position="205"/>
    </location>
</feature>
<dbReference type="PANTHER" id="PTHR31685:SF2">
    <property type="entry name" value="PROTEIN YTP1"/>
    <property type="match status" value="1"/>
</dbReference>
<sequence>MASWPLRALALAAALPVALAHDHHEGVSHIADGSTVSDEPIDTTLWIHIFIQMTAYGVIFPIGMVLGISKSRWHVPTQILGTALAILGFFLGHAHGGREFVGNNVHATFAHILQITLAAQVILGLYLKLHWEKGLNGKIRKLIRPLHSIIGKLMPVLSWTQILFGGITTLGFCQGDHLGQCAAHFIMGSAFIAYGIVLAIILLVGQVWLRRTGRSQEFYDSAVIAAWGCVNTFTEHHWGTDWVKNDWQHTTMGIIWWCAGLAGMWLSRDRDGNPKRNFVPGFVIFMTGWGMSTHPQDLKVSEVTHAMFGYTLMAVGVTRIIEISFVLRDAHSLSEDGRVWNSFQYLPVFLLYSAGFLFMGATEEQMELVDRSSMDHVAYILVLYSLAFLMFLFSNILITMYDRLTDPELSKKGFVPADSHVEDGQMRGVEEFELNGLMSDEDDDDDNDKENQRMLRRSQDGSSDSPSTVGKNNVNSV</sequence>
<proteinExistence type="predicted"/>
<dbReference type="Gene3D" id="1.20.120.1770">
    <property type="match status" value="1"/>
</dbReference>
<feature type="transmembrane region" description="Helical" evidence="2">
    <location>
        <begin position="339"/>
        <end position="358"/>
    </location>
</feature>
<feature type="compositionally biased region" description="Acidic residues" evidence="1">
    <location>
        <begin position="439"/>
        <end position="448"/>
    </location>
</feature>
<keyword evidence="2" id="KW-0812">Transmembrane</keyword>
<keyword evidence="2" id="KW-0472">Membrane</keyword>
<feature type="domain" description="DUF2427" evidence="4">
    <location>
        <begin position="31"/>
        <end position="130"/>
    </location>
</feature>
<evidence type="ECO:0000256" key="2">
    <source>
        <dbReference type="SAM" id="Phobius"/>
    </source>
</evidence>
<accession>A0A8K0WM04</accession>
<keyword evidence="7" id="KW-1185">Reference proteome</keyword>
<dbReference type="CDD" id="cd08760">
    <property type="entry name" value="Cyt_b561_FRRS1_like"/>
    <property type="match status" value="1"/>
</dbReference>
<feature type="transmembrane region" description="Helical" evidence="2">
    <location>
        <begin position="307"/>
        <end position="327"/>
    </location>
</feature>
<protein>
    <submittedName>
        <fullName evidence="6">YTP1-like protein</fullName>
    </submittedName>
</protein>
<keyword evidence="3" id="KW-0732">Signal</keyword>
<evidence type="ECO:0000259" key="5">
    <source>
        <dbReference type="Pfam" id="PF10355"/>
    </source>
</evidence>
<gene>
    <name evidence="6" type="ORF">B0I35DRAFT_453288</name>
</gene>
<dbReference type="Proteomes" id="UP000813444">
    <property type="component" value="Unassembled WGS sequence"/>
</dbReference>
<evidence type="ECO:0000313" key="7">
    <source>
        <dbReference type="Proteomes" id="UP000813444"/>
    </source>
</evidence>
<dbReference type="PANTHER" id="PTHR31685">
    <property type="entry name" value="INTEGRAL MEMBRANE PROTEIN (AFU_ORTHOLOGUE AFUA_6G12730)-RELATED"/>
    <property type="match status" value="1"/>
</dbReference>
<dbReference type="EMBL" id="JAGPNK010000013">
    <property type="protein sequence ID" value="KAH7309584.1"/>
    <property type="molecule type" value="Genomic_DNA"/>
</dbReference>
<dbReference type="Pfam" id="PF10355">
    <property type="entry name" value="Ytp1"/>
    <property type="match status" value="1"/>
</dbReference>
<feature type="transmembrane region" description="Helical" evidence="2">
    <location>
        <begin position="44"/>
        <end position="67"/>
    </location>
</feature>
<dbReference type="InterPro" id="IPR018827">
    <property type="entry name" value="YTP1_C"/>
</dbReference>
<evidence type="ECO:0000256" key="1">
    <source>
        <dbReference type="SAM" id="MobiDB-lite"/>
    </source>
</evidence>
<feature type="transmembrane region" description="Helical" evidence="2">
    <location>
        <begin position="79"/>
        <end position="96"/>
    </location>
</feature>
<comment type="caution">
    <text evidence="6">The sequence shown here is derived from an EMBL/GenBank/DDBJ whole genome shotgun (WGS) entry which is preliminary data.</text>
</comment>
<feature type="transmembrane region" description="Helical" evidence="2">
    <location>
        <begin position="108"/>
        <end position="129"/>
    </location>
</feature>
<feature type="transmembrane region" description="Helical" evidence="2">
    <location>
        <begin position="278"/>
        <end position="295"/>
    </location>
</feature>
<dbReference type="InterPro" id="IPR018825">
    <property type="entry name" value="DUF2427"/>
</dbReference>
<name>A0A8K0WM04_9HYPO</name>
<evidence type="ECO:0000256" key="3">
    <source>
        <dbReference type="SAM" id="SignalP"/>
    </source>
</evidence>
<feature type="region of interest" description="Disordered" evidence="1">
    <location>
        <begin position="432"/>
        <end position="477"/>
    </location>
</feature>
<dbReference type="Pfam" id="PF10348">
    <property type="entry name" value="DUF2427"/>
    <property type="match status" value="1"/>
</dbReference>
<dbReference type="AlphaFoldDB" id="A0A8K0WM04"/>
<organism evidence="6 7">
    <name type="scientific">Stachybotrys elegans</name>
    <dbReference type="NCBI Taxonomy" id="80388"/>
    <lineage>
        <taxon>Eukaryota</taxon>
        <taxon>Fungi</taxon>
        <taxon>Dikarya</taxon>
        <taxon>Ascomycota</taxon>
        <taxon>Pezizomycotina</taxon>
        <taxon>Sordariomycetes</taxon>
        <taxon>Hypocreomycetidae</taxon>
        <taxon>Hypocreales</taxon>
        <taxon>Stachybotryaceae</taxon>
        <taxon>Stachybotrys</taxon>
    </lineage>
</organism>
<dbReference type="OrthoDB" id="4137487at2759"/>
<evidence type="ECO:0000313" key="6">
    <source>
        <dbReference type="EMBL" id="KAH7309584.1"/>
    </source>
</evidence>